<reference evidence="3" key="2">
    <citation type="submission" date="2013-10" db="EMBL/GenBank/DDBJ databases">
        <authorList>
            <person name="Aslett M."/>
        </authorList>
    </citation>
    <scope>NUCLEOTIDE SEQUENCE [LARGE SCALE GENOMIC DNA]</scope>
    <source>
        <strain evidence="3">Houghton</strain>
    </source>
</reference>
<sequence>MTLFNCEDICPLSRRHVLKRVPYPPGMRPVTYANTGSAPFVSHYISYPLQTAFNLNPQKTAPAAGPVCTGNYVEEVPGLGVSAGAGPPLTGLTGSPQRTQEPVHKYGYTTSSLPPPDDIVYASAPYSAGADVRKLGEPHSSLLKVPEPGTQYRGNLNSEPLHPRATTSPAGVASRGTAGPDAHELQQEVKRLQMMLNSRENQLDLKEAELQDALSKLENRRKQGNQEQKPGDDGIDKAALQEKDADLKAMQKRIELLRRERQDLMELLLQKERQTAVLDAVDPSTKEASALQLGVQAISMVQGASELRSKLELAEAEIKQLRVDRDAAEELQQDTFEKLTDKRKEAAELLELLSQRDMKVARVEAYLQQKTRELEVFAARSKERLQKEQNKREEAEQELRVAAEQCSAFKATLANRDEKLMQLQAEVVRRDTLLKQLEERVRVLSDDLTGAHSQLQQMLKAMAAKDAYMQELEAQLRKNDTERQLAYLTEVSKSRKLALETRIQQELCRAALNEKREKLAAAKQDLFRSESAMERIRKAIGAAQATENCYSRSAALQSPDLHSHPTVPLHVSPAVSGIPSVPVEHSLRTMDAEFVVCQNSPPNPSQFASALNQPPEASINPPRSSEFQTNSKPPPSSSKPLSSSASRTSTAGYGLQLGPGSYLCCMNEVAMELQPDGNVMVLHPGMKKLPLRAYLDTLRSTVEAGPRTPASAPSASGAATESGHSKAKNGN</sequence>
<dbReference type="OrthoDB" id="360985at2759"/>
<dbReference type="Proteomes" id="UP000030750">
    <property type="component" value="Unassembled WGS sequence"/>
</dbReference>
<dbReference type="AlphaFoldDB" id="U6LHR7"/>
<gene>
    <name evidence="3" type="ORF">EBH_0067680</name>
</gene>
<feature type="coiled-coil region" evidence="1">
    <location>
        <begin position="304"/>
        <end position="454"/>
    </location>
</feature>
<feature type="region of interest" description="Disordered" evidence="2">
    <location>
        <begin position="702"/>
        <end position="731"/>
    </location>
</feature>
<protein>
    <submittedName>
        <fullName evidence="3">High molecular mass nuclear antigen, putative</fullName>
    </submittedName>
</protein>
<organism evidence="3 4">
    <name type="scientific">Eimeria brunetti</name>
    <dbReference type="NCBI Taxonomy" id="51314"/>
    <lineage>
        <taxon>Eukaryota</taxon>
        <taxon>Sar</taxon>
        <taxon>Alveolata</taxon>
        <taxon>Apicomplexa</taxon>
        <taxon>Conoidasida</taxon>
        <taxon>Coccidia</taxon>
        <taxon>Eucoccidiorida</taxon>
        <taxon>Eimeriorina</taxon>
        <taxon>Eimeriidae</taxon>
        <taxon>Eimeria</taxon>
    </lineage>
</organism>
<feature type="compositionally biased region" description="Polar residues" evidence="2">
    <location>
        <begin position="621"/>
        <end position="630"/>
    </location>
</feature>
<evidence type="ECO:0000313" key="4">
    <source>
        <dbReference type="Proteomes" id="UP000030750"/>
    </source>
</evidence>
<feature type="region of interest" description="Disordered" evidence="2">
    <location>
        <begin position="140"/>
        <end position="183"/>
    </location>
</feature>
<accession>U6LHR7</accession>
<keyword evidence="4" id="KW-1185">Reference proteome</keyword>
<evidence type="ECO:0000256" key="1">
    <source>
        <dbReference type="SAM" id="Coils"/>
    </source>
</evidence>
<reference evidence="3" key="1">
    <citation type="submission" date="2013-10" db="EMBL/GenBank/DDBJ databases">
        <title>Genomic analysis of the causative agents of coccidiosis in chickens.</title>
        <authorList>
            <person name="Reid A.J."/>
            <person name="Blake D."/>
            <person name="Billington K."/>
            <person name="Browne H."/>
            <person name="Dunn M."/>
            <person name="Hung S."/>
            <person name="Kawahara F."/>
            <person name="Miranda-Saavedra D."/>
            <person name="Mourier T."/>
            <person name="Nagra H."/>
            <person name="Otto T.D."/>
            <person name="Rawlings N."/>
            <person name="Sanchez A."/>
            <person name="Sanders M."/>
            <person name="Subramaniam C."/>
            <person name="Tay Y."/>
            <person name="Dear P."/>
            <person name="Doerig C."/>
            <person name="Gruber A."/>
            <person name="Parkinson J."/>
            <person name="Shirley M."/>
            <person name="Wan K.L."/>
            <person name="Berriman M."/>
            <person name="Tomley F."/>
            <person name="Pain A."/>
        </authorList>
    </citation>
    <scope>NUCLEOTIDE SEQUENCE [LARGE SCALE GENOMIC DNA]</scope>
    <source>
        <strain evidence="3">Houghton</strain>
    </source>
</reference>
<feature type="compositionally biased region" description="Low complexity" evidence="2">
    <location>
        <begin position="638"/>
        <end position="651"/>
    </location>
</feature>
<keyword evidence="1" id="KW-0175">Coiled coil</keyword>
<evidence type="ECO:0000313" key="3">
    <source>
        <dbReference type="EMBL" id="CDJ49731.1"/>
    </source>
</evidence>
<evidence type="ECO:0000256" key="2">
    <source>
        <dbReference type="SAM" id="MobiDB-lite"/>
    </source>
</evidence>
<dbReference type="EMBL" id="HG711822">
    <property type="protein sequence ID" value="CDJ49731.1"/>
    <property type="molecule type" value="Genomic_DNA"/>
</dbReference>
<name>U6LHR7_9EIME</name>
<dbReference type="VEuPathDB" id="ToxoDB:EBH_0067680"/>
<proteinExistence type="predicted"/>
<feature type="region of interest" description="Disordered" evidence="2">
    <location>
        <begin position="604"/>
        <end position="652"/>
    </location>
</feature>
<feature type="compositionally biased region" description="Low complexity" evidence="2">
    <location>
        <begin position="704"/>
        <end position="722"/>
    </location>
</feature>